<sequence>MQKGILYNDIELGYSAISAYHLSLLTRDKNFYKNVIDSHLYIIVQRKEITFHKFSFSNKRILKFEIHQEGISKIIACELPLNQESFKLDFKKEIQLRTHDRRNTLEKQIQYPFDGIQAFSILERDVLTQKSELAVWFSPDKLFYHHWKGNLYAQFSDDYQDMLNYKIHYVGKSTEQNICKRLSNHSTFQEILINETPFSFGNIPSNEIMVLLMRICDNNSIVSWGKEATPEEMADFILNYKLPSDKTVSLDAEKALIKHLQPHYNKILYHSFPQNNDLVNTDYHSVILYAFCDPISLIYNQGIIKGGKLGEERDFIAVERI</sequence>
<name>A0A1K2ISR0_9FLAO</name>
<proteinExistence type="predicted"/>
<organism evidence="1 2">
    <name type="scientific">Chryseobacterium limigenitum</name>
    <dbReference type="NCBI Taxonomy" id="1612149"/>
    <lineage>
        <taxon>Bacteria</taxon>
        <taxon>Pseudomonadati</taxon>
        <taxon>Bacteroidota</taxon>
        <taxon>Flavobacteriia</taxon>
        <taxon>Flavobacteriales</taxon>
        <taxon>Weeksellaceae</taxon>
        <taxon>Chryseobacterium group</taxon>
        <taxon>Chryseobacterium</taxon>
    </lineage>
</organism>
<dbReference type="RefSeq" id="WP_072410554.1">
    <property type="nucleotide sequence ID" value="NZ_FPKW01000009.1"/>
</dbReference>
<evidence type="ECO:0000313" key="2">
    <source>
        <dbReference type="Proteomes" id="UP000182034"/>
    </source>
</evidence>
<protein>
    <submittedName>
        <fullName evidence="1">Uncharacterized protein</fullName>
    </submittedName>
</protein>
<gene>
    <name evidence="1" type="ORF">SAMN05216324_10993</name>
</gene>
<evidence type="ECO:0000313" key="1">
    <source>
        <dbReference type="EMBL" id="SFZ95350.1"/>
    </source>
</evidence>
<dbReference type="EMBL" id="FPKW01000009">
    <property type="protein sequence ID" value="SFZ95350.1"/>
    <property type="molecule type" value="Genomic_DNA"/>
</dbReference>
<accession>A0A1K2ISR0</accession>
<dbReference type="OrthoDB" id="9804173at2"/>
<dbReference type="Proteomes" id="UP000182034">
    <property type="component" value="Unassembled WGS sequence"/>
</dbReference>
<dbReference type="STRING" id="1612149.SAMN05216324_10993"/>
<reference evidence="2" key="1">
    <citation type="submission" date="2016-10" db="EMBL/GenBank/DDBJ databases">
        <authorList>
            <person name="Varghese N."/>
            <person name="Submissions S."/>
        </authorList>
    </citation>
    <scope>NUCLEOTIDE SEQUENCE [LARGE SCALE GENOMIC DNA]</scope>
    <source>
        <strain evidence="2">SUR2</strain>
    </source>
</reference>
<dbReference type="AlphaFoldDB" id="A0A1K2ISR0"/>
<keyword evidence="2" id="KW-1185">Reference proteome</keyword>